<dbReference type="Proteomes" id="UP000250235">
    <property type="component" value="Unassembled WGS sequence"/>
</dbReference>
<accession>A0A2Z7B3A1</accession>
<dbReference type="EMBL" id="KV010223">
    <property type="protein sequence ID" value="KZV27948.1"/>
    <property type="molecule type" value="Genomic_DNA"/>
</dbReference>
<protein>
    <submittedName>
        <fullName evidence="1">Transcription factor LHW-like</fullName>
    </submittedName>
</protein>
<reference evidence="1 2" key="1">
    <citation type="journal article" date="2015" name="Proc. Natl. Acad. Sci. U.S.A.">
        <title>The resurrection genome of Boea hygrometrica: A blueprint for survival of dehydration.</title>
        <authorList>
            <person name="Xiao L."/>
            <person name="Yang G."/>
            <person name="Zhang L."/>
            <person name="Yang X."/>
            <person name="Zhao S."/>
            <person name="Ji Z."/>
            <person name="Zhou Q."/>
            <person name="Hu M."/>
            <person name="Wang Y."/>
            <person name="Chen M."/>
            <person name="Xu Y."/>
            <person name="Jin H."/>
            <person name="Xiao X."/>
            <person name="Hu G."/>
            <person name="Bao F."/>
            <person name="Hu Y."/>
            <person name="Wan P."/>
            <person name="Li L."/>
            <person name="Deng X."/>
            <person name="Kuang T."/>
            <person name="Xiang C."/>
            <person name="Zhu J.K."/>
            <person name="Oliver M.J."/>
            <person name="He Y."/>
        </authorList>
    </citation>
    <scope>NUCLEOTIDE SEQUENCE [LARGE SCALE GENOMIC DNA]</scope>
    <source>
        <strain evidence="2">cv. XS01</strain>
    </source>
</reference>
<name>A0A2Z7B3A1_9LAMI</name>
<proteinExistence type="predicted"/>
<keyword evidence="2" id="KW-1185">Reference proteome</keyword>
<organism evidence="1 2">
    <name type="scientific">Dorcoceras hygrometricum</name>
    <dbReference type="NCBI Taxonomy" id="472368"/>
    <lineage>
        <taxon>Eukaryota</taxon>
        <taxon>Viridiplantae</taxon>
        <taxon>Streptophyta</taxon>
        <taxon>Embryophyta</taxon>
        <taxon>Tracheophyta</taxon>
        <taxon>Spermatophyta</taxon>
        <taxon>Magnoliopsida</taxon>
        <taxon>eudicotyledons</taxon>
        <taxon>Gunneridae</taxon>
        <taxon>Pentapetalae</taxon>
        <taxon>asterids</taxon>
        <taxon>lamiids</taxon>
        <taxon>Lamiales</taxon>
        <taxon>Gesneriaceae</taxon>
        <taxon>Didymocarpoideae</taxon>
        <taxon>Trichosporeae</taxon>
        <taxon>Loxocarpinae</taxon>
        <taxon>Dorcoceras</taxon>
    </lineage>
</organism>
<gene>
    <name evidence="1" type="ORF">F511_35815</name>
</gene>
<evidence type="ECO:0000313" key="1">
    <source>
        <dbReference type="EMBL" id="KZV27948.1"/>
    </source>
</evidence>
<evidence type="ECO:0000313" key="2">
    <source>
        <dbReference type="Proteomes" id="UP000250235"/>
    </source>
</evidence>
<sequence>MGYVTIAAISCHQRYNQHTAFQLIQTTSPHHQQLVARNNLNDIVMNTSYSLLTAEPSSWIKQCNKSLTTGTRRNTQNAALQLNKRRRFSPATVPQPTVGYPVASRYNATTDYPVASSSHQQLI</sequence>
<dbReference type="AlphaFoldDB" id="A0A2Z7B3A1"/>